<dbReference type="Gene3D" id="3.40.50.2300">
    <property type="match status" value="1"/>
</dbReference>
<keyword evidence="10" id="KW-1185">Reference proteome</keyword>
<dbReference type="GO" id="GO:0000160">
    <property type="term" value="P:phosphorelay signal transduction system"/>
    <property type="evidence" value="ECO:0007669"/>
    <property type="project" value="InterPro"/>
</dbReference>
<comment type="function">
    <text evidence="5">May play the central regulatory role in sporulation. It may be an element of the effector pathway responsible for the activation of sporulation genes in response to nutritional stress. Spo0A may act in concert with spo0H (a sigma factor) to control the expression of some genes that are critical to the sporulation process.</text>
</comment>
<keyword evidence="2" id="KW-0805">Transcription regulation</keyword>
<evidence type="ECO:0000259" key="7">
    <source>
        <dbReference type="PROSITE" id="PS01124"/>
    </source>
</evidence>
<feature type="domain" description="HTH araC/xylS-type" evidence="7">
    <location>
        <begin position="416"/>
        <end position="514"/>
    </location>
</feature>
<dbReference type="EMBL" id="JAAEEH010000034">
    <property type="protein sequence ID" value="NDL68303.1"/>
    <property type="molecule type" value="Genomic_DNA"/>
</dbReference>
<dbReference type="InterPro" id="IPR018062">
    <property type="entry name" value="HTH_AraC-typ_CS"/>
</dbReference>
<dbReference type="GO" id="GO:0043565">
    <property type="term" value="F:sequence-specific DNA binding"/>
    <property type="evidence" value="ECO:0007669"/>
    <property type="project" value="InterPro"/>
</dbReference>
<evidence type="ECO:0000256" key="2">
    <source>
        <dbReference type="ARBA" id="ARBA00023015"/>
    </source>
</evidence>
<dbReference type="PROSITE" id="PS01124">
    <property type="entry name" value="HTH_ARAC_FAMILY_2"/>
    <property type="match status" value="1"/>
</dbReference>
<dbReference type="PROSITE" id="PS50110">
    <property type="entry name" value="RESPONSE_REGULATORY"/>
    <property type="match status" value="1"/>
</dbReference>
<dbReference type="SUPFAM" id="SSF52172">
    <property type="entry name" value="CheY-like"/>
    <property type="match status" value="1"/>
</dbReference>
<dbReference type="AlphaFoldDB" id="A0A7X5HX94"/>
<proteinExistence type="predicted"/>
<dbReference type="InterPro" id="IPR020449">
    <property type="entry name" value="Tscrpt_reg_AraC-type_HTH"/>
</dbReference>
<dbReference type="GO" id="GO:0003700">
    <property type="term" value="F:DNA-binding transcription factor activity"/>
    <property type="evidence" value="ECO:0007669"/>
    <property type="project" value="InterPro"/>
</dbReference>
<dbReference type="InterPro" id="IPR009057">
    <property type="entry name" value="Homeodomain-like_sf"/>
</dbReference>
<dbReference type="Pfam" id="PF12833">
    <property type="entry name" value="HTH_18"/>
    <property type="match status" value="1"/>
</dbReference>
<comment type="caution">
    <text evidence="9">The sequence shown here is derived from an EMBL/GenBank/DDBJ whole genome shotgun (WGS) entry which is preliminary data.</text>
</comment>
<reference evidence="9 10" key="1">
    <citation type="submission" date="2020-01" db="EMBL/GenBank/DDBJ databases">
        <title>Anaeroalcalibacter tamaniensis gen. nov., sp. nov., moderately halophilic strictly anaerobic fermenter bacterium from mud volcano of Taman peninsula.</title>
        <authorList>
            <person name="Frolova A."/>
            <person name="Merkel A.Y."/>
            <person name="Slobodkin A.I."/>
        </authorList>
    </citation>
    <scope>NUCLEOTIDE SEQUENCE [LARGE SCALE GENOMIC DNA]</scope>
    <source>
        <strain evidence="9 10">F-3ap</strain>
    </source>
</reference>
<evidence type="ECO:0000259" key="8">
    <source>
        <dbReference type="PROSITE" id="PS50110"/>
    </source>
</evidence>
<dbReference type="PANTHER" id="PTHR43280">
    <property type="entry name" value="ARAC-FAMILY TRANSCRIPTIONAL REGULATOR"/>
    <property type="match status" value="1"/>
</dbReference>
<evidence type="ECO:0000256" key="3">
    <source>
        <dbReference type="ARBA" id="ARBA00023125"/>
    </source>
</evidence>
<dbReference type="CDD" id="cd17536">
    <property type="entry name" value="REC_YesN-like"/>
    <property type="match status" value="1"/>
</dbReference>
<feature type="domain" description="Response regulatory" evidence="8">
    <location>
        <begin position="3"/>
        <end position="120"/>
    </location>
</feature>
<evidence type="ECO:0000313" key="10">
    <source>
        <dbReference type="Proteomes" id="UP000461585"/>
    </source>
</evidence>
<dbReference type="PANTHER" id="PTHR43280:SF2">
    <property type="entry name" value="HTH-TYPE TRANSCRIPTIONAL REGULATOR EXSA"/>
    <property type="match status" value="1"/>
</dbReference>
<keyword evidence="3" id="KW-0238">DNA-binding</keyword>
<evidence type="ECO:0000256" key="1">
    <source>
        <dbReference type="ARBA" id="ARBA00018672"/>
    </source>
</evidence>
<evidence type="ECO:0000256" key="5">
    <source>
        <dbReference type="ARBA" id="ARBA00024867"/>
    </source>
</evidence>
<name>A0A7X5HX94_9FIRM</name>
<keyword evidence="4" id="KW-0804">Transcription</keyword>
<dbReference type="Gene3D" id="1.10.10.60">
    <property type="entry name" value="Homeodomain-like"/>
    <property type="match status" value="2"/>
</dbReference>
<dbReference type="InterPro" id="IPR001789">
    <property type="entry name" value="Sig_transdc_resp-reg_receiver"/>
</dbReference>
<protein>
    <recommendedName>
        <fullName evidence="1">Stage 0 sporulation protein A homolog</fullName>
    </recommendedName>
</protein>
<dbReference type="SMART" id="SM00448">
    <property type="entry name" value="REC"/>
    <property type="match status" value="1"/>
</dbReference>
<dbReference type="PROSITE" id="PS00041">
    <property type="entry name" value="HTH_ARAC_FAMILY_1"/>
    <property type="match status" value="1"/>
</dbReference>
<evidence type="ECO:0000256" key="4">
    <source>
        <dbReference type="ARBA" id="ARBA00023163"/>
    </source>
</evidence>
<dbReference type="InterPro" id="IPR011006">
    <property type="entry name" value="CheY-like_superfamily"/>
</dbReference>
<dbReference type="RefSeq" id="WP_162371027.1">
    <property type="nucleotide sequence ID" value="NZ_JAAEEH010000034.1"/>
</dbReference>
<dbReference type="Proteomes" id="UP000461585">
    <property type="component" value="Unassembled WGS sequence"/>
</dbReference>
<dbReference type="SUPFAM" id="SSF46689">
    <property type="entry name" value="Homeodomain-like"/>
    <property type="match status" value="2"/>
</dbReference>
<feature type="modified residue" description="4-aspartylphosphate" evidence="6">
    <location>
        <position position="55"/>
    </location>
</feature>
<keyword evidence="6" id="KW-0597">Phosphoprotein</keyword>
<sequence>MFSVLIAEDEKIEREALVHIISRSSLPLKEVVQAANGPEAVSVASVVKPEIVLMDIRMPGMDGIEASRIIKKIDPGCKIVLLTAFEQFSYAQEAIKIGVEDYLVKPASNERVLEVLEKVIGKLEQEKALQSKSQALEQKVNQIGQYLEREFVGALVAGDLEEDQAKETLRFMAGSFEEGFGACIRLQARTGKQVPKMQSDMMKKRVLDGLRSSTLGRYCKFYCGDMQQEIHLLVYGYPEGSQEMCMRKLEEETARILEGTGSFRDLEAVIGFGAPCGRLSRMWTSFAQARSACHPRGGKPVAGPDEARTTGDAVANDLRELELEKAKGKADIYLESLPWQEGDDGLVQLQLDLFWKALAENLWKSEGMVLAVPGFRDGSGKAPTKAEARGILYGMLLEAAETLEDRKGDRTMRILQQAVGHMRQNYSQNITLEAMASLCNFSIYHFSKVFKKHYGTSFSDYLTAIRMEAAKNLLRDLEVNIKEVCVRTGYGDPNYFARAFRKYTGLSPSEYRNRVGKV</sequence>
<evidence type="ECO:0000313" key="9">
    <source>
        <dbReference type="EMBL" id="NDL68303.1"/>
    </source>
</evidence>
<dbReference type="SMART" id="SM00342">
    <property type="entry name" value="HTH_ARAC"/>
    <property type="match status" value="1"/>
</dbReference>
<dbReference type="InterPro" id="IPR018060">
    <property type="entry name" value="HTH_AraC"/>
</dbReference>
<organism evidence="9 10">
    <name type="scientific">Anaerotalea alkaliphila</name>
    <dbReference type="NCBI Taxonomy" id="2662126"/>
    <lineage>
        <taxon>Bacteria</taxon>
        <taxon>Bacillati</taxon>
        <taxon>Bacillota</taxon>
        <taxon>Clostridia</taxon>
        <taxon>Eubacteriales</taxon>
        <taxon>Anaerotalea</taxon>
    </lineage>
</organism>
<dbReference type="PRINTS" id="PR00032">
    <property type="entry name" value="HTHARAC"/>
</dbReference>
<evidence type="ECO:0000256" key="6">
    <source>
        <dbReference type="PROSITE-ProRule" id="PRU00169"/>
    </source>
</evidence>
<gene>
    <name evidence="9" type="ORF">GXN74_11180</name>
</gene>
<accession>A0A7X5HX94</accession>
<dbReference type="Pfam" id="PF00072">
    <property type="entry name" value="Response_reg"/>
    <property type="match status" value="1"/>
</dbReference>